<dbReference type="SUPFAM" id="SSF110087">
    <property type="entry name" value="DR1885-like metal-binding protein"/>
    <property type="match status" value="1"/>
</dbReference>
<dbReference type="PANTHER" id="PTHR36302:SF1">
    <property type="entry name" value="COPPER CHAPERONE PCU(A)C"/>
    <property type="match status" value="1"/>
</dbReference>
<dbReference type="RefSeq" id="WP_350242763.1">
    <property type="nucleotide sequence ID" value="NZ_CP158299.1"/>
</dbReference>
<dbReference type="KEGG" id="dsc:ABOD76_14890"/>
<name>A0AAU7U8B9_9DEIO</name>
<dbReference type="Pfam" id="PF04314">
    <property type="entry name" value="PCuAC"/>
    <property type="match status" value="1"/>
</dbReference>
<dbReference type="Gene3D" id="2.60.40.1890">
    <property type="entry name" value="PCu(A)C copper chaperone"/>
    <property type="match status" value="1"/>
</dbReference>
<organism evidence="2">
    <name type="scientific">Deinococcus sonorensis KR-87</name>
    <dbReference type="NCBI Taxonomy" id="694439"/>
    <lineage>
        <taxon>Bacteria</taxon>
        <taxon>Thermotogati</taxon>
        <taxon>Deinococcota</taxon>
        <taxon>Deinococci</taxon>
        <taxon>Deinococcales</taxon>
        <taxon>Deinococcaceae</taxon>
        <taxon>Deinococcus</taxon>
    </lineage>
</organism>
<dbReference type="AlphaFoldDB" id="A0AAU7U8B9"/>
<accession>A0AAU7U8B9</accession>
<evidence type="ECO:0000313" key="2">
    <source>
        <dbReference type="EMBL" id="XBV84726.1"/>
    </source>
</evidence>
<gene>
    <name evidence="2" type="ORF">ABOD76_14890</name>
</gene>
<dbReference type="InterPro" id="IPR007410">
    <property type="entry name" value="LpqE-like"/>
</dbReference>
<proteinExistence type="predicted"/>
<feature type="chain" id="PRO_5043862796" evidence="1">
    <location>
        <begin position="20"/>
        <end position="169"/>
    </location>
</feature>
<dbReference type="InterPro" id="IPR036182">
    <property type="entry name" value="PCuAC_sf"/>
</dbReference>
<feature type="signal peptide" evidence="1">
    <location>
        <begin position="1"/>
        <end position="19"/>
    </location>
</feature>
<sequence length="169" mass="17391">MYRLLFLVLLITLAAPATRAQHAGDMAGMAGMAMPKATSSAPGAAVKRLTLQGGWVAATPPGVSESAAYLTLQNPGPSAAVLVGASTPVAAHTMLMTSHTDAQKRVSMQPLNRLSIPAGGRGTFAPGQAHIMLSGLRRPLSPGTKVQLTLRFSDGSARTVSLLVRRAAP</sequence>
<dbReference type="EMBL" id="CP158299">
    <property type="protein sequence ID" value="XBV84726.1"/>
    <property type="molecule type" value="Genomic_DNA"/>
</dbReference>
<evidence type="ECO:0000256" key="1">
    <source>
        <dbReference type="SAM" id="SignalP"/>
    </source>
</evidence>
<protein>
    <submittedName>
        <fullName evidence="2">Copper chaperone PCu(A)C</fullName>
    </submittedName>
</protein>
<reference evidence="2" key="1">
    <citation type="submission" date="2024-06" db="EMBL/GenBank/DDBJ databases">
        <title>Draft Genome Sequence of Deinococcus sonorensis Type Strain KR-87, a Biofilm Producing Representative of the Genus Deinococcus.</title>
        <authorList>
            <person name="Boren L.S."/>
            <person name="Grosso R.A."/>
            <person name="Hugenberg-Cox A.N."/>
            <person name="Hill J.T.E."/>
            <person name="Albert C.M."/>
            <person name="Tuohy J.M."/>
        </authorList>
    </citation>
    <scope>NUCLEOTIDE SEQUENCE</scope>
    <source>
        <strain evidence="2">KR-87</strain>
    </source>
</reference>
<keyword evidence="1" id="KW-0732">Signal</keyword>
<dbReference type="PANTHER" id="PTHR36302">
    <property type="entry name" value="BLR7088 PROTEIN"/>
    <property type="match status" value="1"/>
</dbReference>
<dbReference type="InterPro" id="IPR058248">
    <property type="entry name" value="Lxx211020-like"/>
</dbReference>